<evidence type="ECO:0000313" key="2">
    <source>
        <dbReference type="Proteomes" id="UP000281128"/>
    </source>
</evidence>
<organism evidence="1 2">
    <name type="scientific">Roseovarius spongiae</name>
    <dbReference type="NCBI Taxonomy" id="2320272"/>
    <lineage>
        <taxon>Bacteria</taxon>
        <taxon>Pseudomonadati</taxon>
        <taxon>Pseudomonadota</taxon>
        <taxon>Alphaproteobacteria</taxon>
        <taxon>Rhodobacterales</taxon>
        <taxon>Roseobacteraceae</taxon>
        <taxon>Roseovarius</taxon>
    </lineage>
</organism>
<name>A0A3A8ARD2_9RHOB</name>
<evidence type="ECO:0000313" key="1">
    <source>
        <dbReference type="EMBL" id="RKF12425.1"/>
    </source>
</evidence>
<dbReference type="Pfam" id="PF04134">
    <property type="entry name" value="DCC1-like"/>
    <property type="match status" value="1"/>
</dbReference>
<dbReference type="InterPro" id="IPR007263">
    <property type="entry name" value="DCC1-like"/>
</dbReference>
<dbReference type="EMBL" id="RAPE01000008">
    <property type="protein sequence ID" value="RKF12425.1"/>
    <property type="molecule type" value="Genomic_DNA"/>
</dbReference>
<dbReference type="GO" id="GO:0015035">
    <property type="term" value="F:protein-disulfide reductase activity"/>
    <property type="evidence" value="ECO:0007669"/>
    <property type="project" value="InterPro"/>
</dbReference>
<dbReference type="Proteomes" id="UP000281128">
    <property type="component" value="Unassembled WGS sequence"/>
</dbReference>
<comment type="caution">
    <text evidence="1">The sequence shown here is derived from an EMBL/GenBank/DDBJ whole genome shotgun (WGS) entry which is preliminary data.</text>
</comment>
<sequence>MIVTDTGHSIAAYPDLAALIPQENAILFDGDCIYCNDFARVMSLRSTLGSLALVNVRDAPDLISALRDHGFEPNEGMLFKAGNQLFFGADAVHMLALASQDKGLWGLASKTVFKNPTLVKVAYPLMKLGRRITLIARGKRKIG</sequence>
<gene>
    <name evidence="1" type="ORF">D6850_18320</name>
</gene>
<reference evidence="1 2" key="1">
    <citation type="submission" date="2018-09" db="EMBL/GenBank/DDBJ databases">
        <title>Roseovarius spongiae sp. nov., isolated from a marine sponge.</title>
        <authorList>
            <person name="Zhuang L."/>
            <person name="Luo L."/>
        </authorList>
    </citation>
    <scope>NUCLEOTIDE SEQUENCE [LARGE SCALE GENOMIC DNA]</scope>
    <source>
        <strain evidence="1 2">HN-E21</strain>
    </source>
</reference>
<proteinExistence type="predicted"/>
<keyword evidence="2" id="KW-1185">Reference proteome</keyword>
<dbReference type="RefSeq" id="WP_121169067.1">
    <property type="nucleotide sequence ID" value="NZ_RAPE01000008.1"/>
</dbReference>
<dbReference type="OrthoDB" id="9785438at2"/>
<protein>
    <submittedName>
        <fullName evidence="1">DUF393 domain-containing protein</fullName>
    </submittedName>
</protein>
<accession>A0A3A8ARD2</accession>
<dbReference type="AlphaFoldDB" id="A0A3A8ARD2"/>